<evidence type="ECO:0000256" key="3">
    <source>
        <dbReference type="ARBA" id="ARBA00022448"/>
    </source>
</evidence>
<dbReference type="Proteomes" id="UP001212841">
    <property type="component" value="Unassembled WGS sequence"/>
</dbReference>
<dbReference type="PROSITE" id="PS50920">
    <property type="entry name" value="SOLCAR"/>
    <property type="match status" value="2"/>
</dbReference>
<dbReference type="InterPro" id="IPR044712">
    <property type="entry name" value="SLC25A32-like"/>
</dbReference>
<evidence type="ECO:0000256" key="2">
    <source>
        <dbReference type="ARBA" id="ARBA00006375"/>
    </source>
</evidence>
<organism evidence="10 11">
    <name type="scientific">Rhizophlyctis rosea</name>
    <dbReference type="NCBI Taxonomy" id="64517"/>
    <lineage>
        <taxon>Eukaryota</taxon>
        <taxon>Fungi</taxon>
        <taxon>Fungi incertae sedis</taxon>
        <taxon>Chytridiomycota</taxon>
        <taxon>Chytridiomycota incertae sedis</taxon>
        <taxon>Chytridiomycetes</taxon>
        <taxon>Rhizophlyctidales</taxon>
        <taxon>Rhizophlyctidaceae</taxon>
        <taxon>Rhizophlyctis</taxon>
    </lineage>
</organism>
<evidence type="ECO:0000256" key="6">
    <source>
        <dbReference type="ARBA" id="ARBA00022989"/>
    </source>
</evidence>
<protein>
    <recommendedName>
        <fullName evidence="12">Mitochondrial carrier protein</fullName>
    </recommendedName>
</protein>
<evidence type="ECO:0000256" key="1">
    <source>
        <dbReference type="ARBA" id="ARBA00004141"/>
    </source>
</evidence>
<keyword evidence="7 8" id="KW-0472">Membrane</keyword>
<dbReference type="SUPFAM" id="SSF103506">
    <property type="entry name" value="Mitochondrial carrier"/>
    <property type="match status" value="1"/>
</dbReference>
<name>A0AAD5WWV5_9FUNG</name>
<evidence type="ECO:0000313" key="11">
    <source>
        <dbReference type="Proteomes" id="UP001212841"/>
    </source>
</evidence>
<comment type="caution">
    <text evidence="10">The sequence shown here is derived from an EMBL/GenBank/DDBJ whole genome shotgun (WGS) entry which is preliminary data.</text>
</comment>
<accession>A0AAD5WWV5</accession>
<feature type="non-terminal residue" evidence="10">
    <location>
        <position position="1"/>
    </location>
</feature>
<dbReference type="GO" id="GO:0006862">
    <property type="term" value="P:nucleotide transport"/>
    <property type="evidence" value="ECO:0007669"/>
    <property type="project" value="InterPro"/>
</dbReference>
<dbReference type="InterPro" id="IPR023395">
    <property type="entry name" value="MCP_dom_sf"/>
</dbReference>
<comment type="similarity">
    <text evidence="2 9">Belongs to the mitochondrial carrier (TC 2.A.29) family.</text>
</comment>
<keyword evidence="3 9" id="KW-0813">Transport</keyword>
<keyword evidence="6" id="KW-1133">Transmembrane helix</keyword>
<dbReference type="AlphaFoldDB" id="A0AAD5WWV5"/>
<proteinExistence type="inferred from homology"/>
<feature type="repeat" description="Solcar" evidence="8">
    <location>
        <begin position="28"/>
        <end position="119"/>
    </location>
</feature>
<dbReference type="GO" id="GO:0055085">
    <property type="term" value="P:transmembrane transport"/>
    <property type="evidence" value="ECO:0007669"/>
    <property type="project" value="InterPro"/>
</dbReference>
<dbReference type="Gene3D" id="1.50.40.10">
    <property type="entry name" value="Mitochondrial carrier domain"/>
    <property type="match status" value="1"/>
</dbReference>
<dbReference type="PANTHER" id="PTHR45683">
    <property type="entry name" value="MITOCHONDRIAL NICOTINAMIDE ADENINE DINUCLEOTIDE TRANSPORTER 1-RELATED-RELATED"/>
    <property type="match status" value="1"/>
</dbReference>
<evidence type="ECO:0000256" key="8">
    <source>
        <dbReference type="PROSITE-ProRule" id="PRU00282"/>
    </source>
</evidence>
<evidence type="ECO:0000313" key="10">
    <source>
        <dbReference type="EMBL" id="KAJ3035392.1"/>
    </source>
</evidence>
<keyword evidence="5" id="KW-0677">Repeat</keyword>
<comment type="subcellular location">
    <subcellularLocation>
        <location evidence="1">Membrane</location>
        <topology evidence="1">Multi-pass membrane protein</topology>
    </subcellularLocation>
</comment>
<evidence type="ECO:0000256" key="9">
    <source>
        <dbReference type="RuleBase" id="RU000488"/>
    </source>
</evidence>
<dbReference type="Pfam" id="PF00153">
    <property type="entry name" value="Mito_carr"/>
    <property type="match status" value="2"/>
</dbReference>
<dbReference type="InterPro" id="IPR018108">
    <property type="entry name" value="MCP_transmembrane"/>
</dbReference>
<sequence length="250" mass="28240">MDRAIWFAAYNYIKTGLAKSAGVDVENTTTAINLMSSISSSLLCMSIVNPLWVIRTRMMTQSNFPETKTSYYYTSVPHAVKTIIKDEGWTALYKGFFPSLLGISHVAVQFPLYEKFKVILKRQEQSKDPPRKDLTAYHIFLASSASKIIASTITYPHEVLRTRLQTQPNITHIPVQPNPYPPHTLAAKIHDLQNPPQPVQKPKYRGLIHAVKVIAREEGMTAFYKGLSTNLLRTVPASAFSLWTYEVLVQ</sequence>
<evidence type="ECO:0000256" key="4">
    <source>
        <dbReference type="ARBA" id="ARBA00022692"/>
    </source>
</evidence>
<gene>
    <name evidence="10" type="ORF">HK097_004221</name>
</gene>
<feature type="repeat" description="Solcar" evidence="8">
    <location>
        <begin position="134"/>
        <end position="250"/>
    </location>
</feature>
<evidence type="ECO:0008006" key="12">
    <source>
        <dbReference type="Google" id="ProtNLM"/>
    </source>
</evidence>
<evidence type="ECO:0000256" key="5">
    <source>
        <dbReference type="ARBA" id="ARBA00022737"/>
    </source>
</evidence>
<dbReference type="EMBL" id="JADGJD010002053">
    <property type="protein sequence ID" value="KAJ3035392.1"/>
    <property type="molecule type" value="Genomic_DNA"/>
</dbReference>
<evidence type="ECO:0000256" key="7">
    <source>
        <dbReference type="ARBA" id="ARBA00023136"/>
    </source>
</evidence>
<keyword evidence="11" id="KW-1185">Reference proteome</keyword>
<keyword evidence="4 8" id="KW-0812">Transmembrane</keyword>
<dbReference type="GO" id="GO:0016020">
    <property type="term" value="C:membrane"/>
    <property type="evidence" value="ECO:0007669"/>
    <property type="project" value="UniProtKB-SubCell"/>
</dbReference>
<reference evidence="10" key="1">
    <citation type="submission" date="2020-05" db="EMBL/GenBank/DDBJ databases">
        <title>Phylogenomic resolution of chytrid fungi.</title>
        <authorList>
            <person name="Stajich J.E."/>
            <person name="Amses K."/>
            <person name="Simmons R."/>
            <person name="Seto K."/>
            <person name="Myers J."/>
            <person name="Bonds A."/>
            <person name="Quandt C.A."/>
            <person name="Barry K."/>
            <person name="Liu P."/>
            <person name="Grigoriev I."/>
            <person name="Longcore J.E."/>
            <person name="James T.Y."/>
        </authorList>
    </citation>
    <scope>NUCLEOTIDE SEQUENCE</scope>
    <source>
        <strain evidence="10">JEL0318</strain>
    </source>
</reference>